<evidence type="ECO:0000313" key="3">
    <source>
        <dbReference type="Proteomes" id="UP001499843"/>
    </source>
</evidence>
<name>A0ABP5Q3A9_9ACTN</name>
<dbReference type="RefSeq" id="WP_344496674.1">
    <property type="nucleotide sequence ID" value="NZ_BAAAQX010000094.1"/>
</dbReference>
<dbReference type="Gene3D" id="3.40.50.10140">
    <property type="entry name" value="Toll/interleukin-1 receptor homology (TIR) domain"/>
    <property type="match status" value="1"/>
</dbReference>
<dbReference type="SUPFAM" id="SSF52200">
    <property type="entry name" value="Toll/Interleukin receptor TIR domain"/>
    <property type="match status" value="1"/>
</dbReference>
<protein>
    <recommendedName>
        <fullName evidence="1">TIR domain-containing protein</fullName>
    </recommendedName>
</protein>
<accession>A0ABP5Q3A9</accession>
<reference evidence="3" key="1">
    <citation type="journal article" date="2019" name="Int. J. Syst. Evol. Microbiol.">
        <title>The Global Catalogue of Microorganisms (GCM) 10K type strain sequencing project: providing services to taxonomists for standard genome sequencing and annotation.</title>
        <authorList>
            <consortium name="The Broad Institute Genomics Platform"/>
            <consortium name="The Broad Institute Genome Sequencing Center for Infectious Disease"/>
            <person name="Wu L."/>
            <person name="Ma J."/>
        </authorList>
    </citation>
    <scope>NUCLEOTIDE SEQUENCE [LARGE SCALE GENOMIC DNA]</scope>
    <source>
        <strain evidence="3">JCM 16114</strain>
    </source>
</reference>
<dbReference type="EMBL" id="BAAAQX010000094">
    <property type="protein sequence ID" value="GAA2220657.1"/>
    <property type="molecule type" value="Genomic_DNA"/>
</dbReference>
<dbReference type="InterPro" id="IPR035897">
    <property type="entry name" value="Toll_tir_struct_dom_sf"/>
</dbReference>
<gene>
    <name evidence="2" type="ORF">GCM10009850_122520</name>
</gene>
<proteinExistence type="predicted"/>
<dbReference type="Proteomes" id="UP001499843">
    <property type="component" value="Unassembled WGS sequence"/>
</dbReference>
<evidence type="ECO:0000259" key="1">
    <source>
        <dbReference type="PROSITE" id="PS50104"/>
    </source>
</evidence>
<feature type="domain" description="TIR" evidence="1">
    <location>
        <begin position="13"/>
        <end position="143"/>
    </location>
</feature>
<dbReference type="Pfam" id="PF13676">
    <property type="entry name" value="TIR_2"/>
    <property type="match status" value="1"/>
</dbReference>
<comment type="caution">
    <text evidence="2">The sequence shown here is derived from an EMBL/GenBank/DDBJ whole genome shotgun (WGS) entry which is preliminary data.</text>
</comment>
<dbReference type="PROSITE" id="PS50104">
    <property type="entry name" value="TIR"/>
    <property type="match status" value="1"/>
</dbReference>
<organism evidence="2 3">
    <name type="scientific">Nonomuraea monospora</name>
    <dbReference type="NCBI Taxonomy" id="568818"/>
    <lineage>
        <taxon>Bacteria</taxon>
        <taxon>Bacillati</taxon>
        <taxon>Actinomycetota</taxon>
        <taxon>Actinomycetes</taxon>
        <taxon>Streptosporangiales</taxon>
        <taxon>Streptosporangiaceae</taxon>
        <taxon>Nonomuraea</taxon>
    </lineage>
</organism>
<dbReference type="InterPro" id="IPR000157">
    <property type="entry name" value="TIR_dom"/>
</dbReference>
<keyword evidence="3" id="KW-1185">Reference proteome</keyword>
<sequence length="371" mass="41041">MSDKTLNTSNMALEVSVFASYAQIDDAATYQRISRIVADIKTTLTSQTGSAVNVFKDTESIAAGENWRDRIRLGLSSSTILLAFVSLAYLKSAPCRQEFREFLGFLIANSETRLIIPLIYADFDRVDARSQEDDIWEEIKKLQVIKMAHMRATDPGSSEWLSTIQQISDRIEDVLVSVDADSTVEQSPSNDKEEESDGFLELFTEIEEETPAIVADLNTYSELITLIGDTTANAAPEMTRAQTFGQKLAVTRRLADSLTPISNEAVEISHRILLGLNKWDSGVHKAVEVLSRQQIDAGGENSTAFLDAIYGLAEKGIDSIGKLDTLRDTFDTINGVSKQLNYPLTQIKASLLVFAEIRGIFESWKSAIEAH</sequence>
<evidence type="ECO:0000313" key="2">
    <source>
        <dbReference type="EMBL" id="GAA2220657.1"/>
    </source>
</evidence>